<comment type="caution">
    <text evidence="1">The sequence shown here is derived from an EMBL/GenBank/DDBJ whole genome shotgun (WGS) entry which is preliminary data.</text>
</comment>
<dbReference type="Proteomes" id="UP001519343">
    <property type="component" value="Unassembled WGS sequence"/>
</dbReference>
<dbReference type="RefSeq" id="WP_209809936.1">
    <property type="nucleotide sequence ID" value="NZ_JAGGKT010000004.1"/>
</dbReference>
<name>A0ABS4GNK5_9BACL</name>
<proteinExistence type="predicted"/>
<gene>
    <name evidence="1" type="ORF">J2Z37_001857</name>
</gene>
<dbReference type="EMBL" id="JAGGKT010000004">
    <property type="protein sequence ID" value="MBP1931856.1"/>
    <property type="molecule type" value="Genomic_DNA"/>
</dbReference>
<sequence length="78" mass="9197">MVLLCIKDVINEDTGEKYFLKDNYYTGQVEENSLFAIDEKNDKHYIAGSKGGLWHTDDWFSEHFAEDKRKTHTLLKKK</sequence>
<evidence type="ECO:0000313" key="2">
    <source>
        <dbReference type="Proteomes" id="UP001519343"/>
    </source>
</evidence>
<organism evidence="1 2">
    <name type="scientific">Ammoniphilus resinae</name>
    <dbReference type="NCBI Taxonomy" id="861532"/>
    <lineage>
        <taxon>Bacteria</taxon>
        <taxon>Bacillati</taxon>
        <taxon>Bacillota</taxon>
        <taxon>Bacilli</taxon>
        <taxon>Bacillales</taxon>
        <taxon>Paenibacillaceae</taxon>
        <taxon>Aneurinibacillus group</taxon>
        <taxon>Ammoniphilus</taxon>
    </lineage>
</organism>
<reference evidence="1 2" key="1">
    <citation type="submission" date="2021-03" db="EMBL/GenBank/DDBJ databases">
        <title>Genomic Encyclopedia of Type Strains, Phase IV (KMG-IV): sequencing the most valuable type-strain genomes for metagenomic binning, comparative biology and taxonomic classification.</title>
        <authorList>
            <person name="Goeker M."/>
        </authorList>
    </citation>
    <scope>NUCLEOTIDE SEQUENCE [LARGE SCALE GENOMIC DNA]</scope>
    <source>
        <strain evidence="1 2">DSM 24738</strain>
    </source>
</reference>
<evidence type="ECO:0000313" key="1">
    <source>
        <dbReference type="EMBL" id="MBP1931856.1"/>
    </source>
</evidence>
<protein>
    <submittedName>
        <fullName evidence="1">Uncharacterized protein</fullName>
    </submittedName>
</protein>
<keyword evidence="2" id="KW-1185">Reference proteome</keyword>
<accession>A0ABS4GNK5</accession>